<comment type="caution">
    <text evidence="4">The sequence shown here is derived from an EMBL/GenBank/DDBJ whole genome shotgun (WGS) entry which is preliminary data.</text>
</comment>
<dbReference type="Gene3D" id="1.10.10.60">
    <property type="entry name" value="Homeodomain-like"/>
    <property type="match status" value="1"/>
</dbReference>
<dbReference type="GO" id="GO:0043565">
    <property type="term" value="F:sequence-specific DNA binding"/>
    <property type="evidence" value="ECO:0007669"/>
    <property type="project" value="InterPro"/>
</dbReference>
<dbReference type="GO" id="GO:0003700">
    <property type="term" value="F:DNA-binding transcription factor activity"/>
    <property type="evidence" value="ECO:0007669"/>
    <property type="project" value="InterPro"/>
</dbReference>
<dbReference type="EMBL" id="QQOH01000003">
    <property type="protein sequence ID" value="RDE19705.1"/>
    <property type="molecule type" value="Genomic_DNA"/>
</dbReference>
<dbReference type="Gene3D" id="3.40.50.880">
    <property type="match status" value="1"/>
</dbReference>
<dbReference type="Proteomes" id="UP000253769">
    <property type="component" value="Unassembled WGS sequence"/>
</dbReference>
<evidence type="ECO:0000313" key="4">
    <source>
        <dbReference type="EMBL" id="RDE19705.1"/>
    </source>
</evidence>
<proteinExistence type="predicted"/>
<evidence type="ECO:0000256" key="1">
    <source>
        <dbReference type="ARBA" id="ARBA00023015"/>
    </source>
</evidence>
<dbReference type="InterPro" id="IPR009057">
    <property type="entry name" value="Homeodomain-like_sf"/>
</dbReference>
<dbReference type="PANTHER" id="PTHR43130">
    <property type="entry name" value="ARAC-FAMILY TRANSCRIPTIONAL REGULATOR"/>
    <property type="match status" value="1"/>
</dbReference>
<dbReference type="RefSeq" id="WP_114696051.1">
    <property type="nucleotide sequence ID" value="NZ_QQOH01000003.1"/>
</dbReference>
<reference evidence="4 5" key="1">
    <citation type="submission" date="2018-07" db="EMBL/GenBank/DDBJ databases">
        <title>Motiliproteus coralliicola sp. nov., a bacterium isolated from Coral.</title>
        <authorList>
            <person name="Wang G."/>
        </authorList>
    </citation>
    <scope>NUCLEOTIDE SEQUENCE [LARGE SCALE GENOMIC DNA]</scope>
    <source>
        <strain evidence="4 5">C34</strain>
    </source>
</reference>
<accession>A0A369WJS9</accession>
<dbReference type="AlphaFoldDB" id="A0A369WJS9"/>
<keyword evidence="5" id="KW-1185">Reference proteome</keyword>
<organism evidence="4 5">
    <name type="scientific">Motiliproteus coralliicola</name>
    <dbReference type="NCBI Taxonomy" id="2283196"/>
    <lineage>
        <taxon>Bacteria</taxon>
        <taxon>Pseudomonadati</taxon>
        <taxon>Pseudomonadota</taxon>
        <taxon>Gammaproteobacteria</taxon>
        <taxon>Oceanospirillales</taxon>
        <taxon>Oceanospirillaceae</taxon>
        <taxon>Motiliproteus</taxon>
    </lineage>
</organism>
<dbReference type="OrthoDB" id="9803764at2"/>
<dbReference type="PANTHER" id="PTHR43130:SF3">
    <property type="entry name" value="HTH-TYPE TRANSCRIPTIONAL REGULATOR RV1931C"/>
    <property type="match status" value="1"/>
</dbReference>
<protein>
    <submittedName>
        <fullName evidence="4">Helix-turn-helix domain-containing protein</fullName>
    </submittedName>
</protein>
<dbReference type="SUPFAM" id="SSF52317">
    <property type="entry name" value="Class I glutamine amidotransferase-like"/>
    <property type="match status" value="1"/>
</dbReference>
<dbReference type="InterPro" id="IPR052158">
    <property type="entry name" value="INH-QAR"/>
</dbReference>
<gene>
    <name evidence="4" type="ORF">DV711_12560</name>
</gene>
<evidence type="ECO:0000256" key="2">
    <source>
        <dbReference type="ARBA" id="ARBA00023163"/>
    </source>
</evidence>
<dbReference type="InterPro" id="IPR018060">
    <property type="entry name" value="HTH_AraC"/>
</dbReference>
<dbReference type="SMART" id="SM00342">
    <property type="entry name" value="HTH_ARAC"/>
    <property type="match status" value="1"/>
</dbReference>
<evidence type="ECO:0000313" key="5">
    <source>
        <dbReference type="Proteomes" id="UP000253769"/>
    </source>
</evidence>
<feature type="domain" description="HTH araC/xylS-type" evidence="3">
    <location>
        <begin position="210"/>
        <end position="308"/>
    </location>
</feature>
<keyword evidence="1" id="KW-0805">Transcription regulation</keyword>
<dbReference type="InterPro" id="IPR002818">
    <property type="entry name" value="DJ-1/PfpI"/>
</dbReference>
<dbReference type="InterPro" id="IPR029062">
    <property type="entry name" value="Class_I_gatase-like"/>
</dbReference>
<sequence>MNRVAILAHEQVTLFELACAVEIFGLERPEYDDWYRCDVVSLSSGPFRTSADILISTRQVESLSDYDTLVIPSWPVTEEPVVDRVTDEVSQFDAEGKRILTFCSGAFLLGRLGLLDGRKATTHWLYTERFRQQFPQVDYVDNVLYVFDGRLGCSAGSAAGIDLGIEVIRQDYGYQRANQVARRLVMSPQRKGGQAQFVETPVIKSPSQFAGAIDWVLANLSQPISVDQMAEKACMSRRSFDRKFRAAYDCSANAWLIQIRLNRAKTLLESESCSIDKVAEQSGFDNATSMRYHFDKQLGISPKEYRVCFHRSELVMD</sequence>
<dbReference type="SUPFAM" id="SSF46689">
    <property type="entry name" value="Homeodomain-like"/>
    <property type="match status" value="2"/>
</dbReference>
<name>A0A369WJS9_9GAMM</name>
<dbReference type="PROSITE" id="PS01124">
    <property type="entry name" value="HTH_ARAC_FAMILY_2"/>
    <property type="match status" value="1"/>
</dbReference>
<dbReference type="Pfam" id="PF12833">
    <property type="entry name" value="HTH_18"/>
    <property type="match status" value="1"/>
</dbReference>
<keyword evidence="2" id="KW-0804">Transcription</keyword>
<dbReference type="Pfam" id="PF01965">
    <property type="entry name" value="DJ-1_PfpI"/>
    <property type="match status" value="1"/>
</dbReference>
<evidence type="ECO:0000259" key="3">
    <source>
        <dbReference type="PROSITE" id="PS01124"/>
    </source>
</evidence>